<dbReference type="STRING" id="574349.SAMN05443545_108134"/>
<feature type="domain" description="Carbohydrate kinase FGGY N-terminal" evidence="5">
    <location>
        <begin position="5"/>
        <end position="250"/>
    </location>
</feature>
<dbReference type="InterPro" id="IPR043129">
    <property type="entry name" value="ATPase_NBD"/>
</dbReference>
<evidence type="ECO:0000259" key="6">
    <source>
        <dbReference type="Pfam" id="PF02782"/>
    </source>
</evidence>
<organism evidence="7 8">
    <name type="scientific">Aidingimonas halophila</name>
    <dbReference type="NCBI Taxonomy" id="574349"/>
    <lineage>
        <taxon>Bacteria</taxon>
        <taxon>Pseudomonadati</taxon>
        <taxon>Pseudomonadota</taxon>
        <taxon>Gammaproteobacteria</taxon>
        <taxon>Oceanospirillales</taxon>
        <taxon>Halomonadaceae</taxon>
        <taxon>Aidingimonas</taxon>
    </lineage>
</organism>
<gene>
    <name evidence="7" type="ORF">SAMN05443545_108134</name>
</gene>
<dbReference type="InterPro" id="IPR018484">
    <property type="entry name" value="FGGY_N"/>
</dbReference>
<dbReference type="InterPro" id="IPR018485">
    <property type="entry name" value="FGGY_C"/>
</dbReference>
<dbReference type="AlphaFoldDB" id="A0A1H3FSC7"/>
<dbReference type="InterPro" id="IPR000577">
    <property type="entry name" value="Carb_kinase_FGGY"/>
</dbReference>
<dbReference type="SUPFAM" id="SSF53067">
    <property type="entry name" value="Actin-like ATPase domain"/>
    <property type="match status" value="2"/>
</dbReference>
<dbReference type="InterPro" id="IPR018483">
    <property type="entry name" value="Carb_kinase_FGGY_CS"/>
</dbReference>
<dbReference type="PANTHER" id="PTHR43095:SF3">
    <property type="entry name" value="L-XYLULOSE_3-KETO-L-GULONATE KINASE"/>
    <property type="match status" value="1"/>
</dbReference>
<evidence type="ECO:0000256" key="3">
    <source>
        <dbReference type="ARBA" id="ARBA00022777"/>
    </source>
</evidence>
<dbReference type="CDD" id="cd07802">
    <property type="entry name" value="ASKHA_NBD_FGGY_EcLyxK-like"/>
    <property type="match status" value="1"/>
</dbReference>
<accession>A0A1H3FSC7</accession>
<proteinExistence type="inferred from homology"/>
<keyword evidence="8" id="KW-1185">Reference proteome</keyword>
<reference evidence="7 8" key="1">
    <citation type="submission" date="2016-10" db="EMBL/GenBank/DDBJ databases">
        <authorList>
            <person name="de Groot N.N."/>
        </authorList>
    </citation>
    <scope>NUCLEOTIDE SEQUENCE [LARGE SCALE GENOMIC DNA]</scope>
    <source>
        <strain evidence="7 8">DSM 19219</strain>
    </source>
</reference>
<dbReference type="PIRSF" id="PIRSF000538">
    <property type="entry name" value="GlpK"/>
    <property type="match status" value="1"/>
</dbReference>
<dbReference type="Proteomes" id="UP000198500">
    <property type="component" value="Unassembled WGS sequence"/>
</dbReference>
<evidence type="ECO:0000256" key="1">
    <source>
        <dbReference type="ARBA" id="ARBA00009156"/>
    </source>
</evidence>
<protein>
    <submittedName>
        <fullName evidence="7">L-xylulokinase</fullName>
    </submittedName>
</protein>
<feature type="domain" description="Carbohydrate kinase FGGY C-terminal" evidence="6">
    <location>
        <begin position="261"/>
        <end position="444"/>
    </location>
</feature>
<dbReference type="PROSITE" id="PS00445">
    <property type="entry name" value="FGGY_KINASES_2"/>
    <property type="match status" value="1"/>
</dbReference>
<evidence type="ECO:0000313" key="7">
    <source>
        <dbReference type="EMBL" id="SDX93982.1"/>
    </source>
</evidence>
<sequence>MTPTYLLGIDSGSTVTKAAIFDMEGNTRAIGRAQVSPRHPQPHRVERDMEETWSAVAEAIRHALSNADISNTQIAAIGITAHGDGLYLLDTDTRPLGPAIMSLDSRARDLVATWKSQGLEQDALSLTGQFPFPYAPTALLGWIQRNQPERFSRIGSILACKDWLRFCLTGELAADFTESSTGFTNVSTQRYSREALRLFGLESLDHALPTMRLPTDIAGRVTRKAAAATGLKAGTPVVAGLHDVTASAVGLGHIDNGDLTITSGTFSINEVFSDQPRPDQRWATRNGLEPGQWLSMAISPASSSNVDWFLQQCCTLESKTSPQILQYLESDLDAAFEDDSRIVYHPFLFGSPYEEPASAAFFGIQGWHTRAHLVRAILEGVVFNHRVHVDALATRFAINECRVTGGGAHTPRMAQLFADTLNRPVTITGTQEAAALGAALCAGVGIGVYGSLQDATQSCHPVTTYRPLPTIRQTRDAAFARYQQLVTQMAPLWDMLDTPA</sequence>
<dbReference type="PANTHER" id="PTHR43095">
    <property type="entry name" value="SUGAR KINASE"/>
    <property type="match status" value="1"/>
</dbReference>
<comment type="similarity">
    <text evidence="1 4">Belongs to the FGGY kinase family.</text>
</comment>
<keyword evidence="3 4" id="KW-0418">Kinase</keyword>
<evidence type="ECO:0000256" key="4">
    <source>
        <dbReference type="RuleBase" id="RU003733"/>
    </source>
</evidence>
<evidence type="ECO:0000259" key="5">
    <source>
        <dbReference type="Pfam" id="PF00370"/>
    </source>
</evidence>
<dbReference type="EMBL" id="FNNI01000008">
    <property type="protein sequence ID" value="SDX93982.1"/>
    <property type="molecule type" value="Genomic_DNA"/>
</dbReference>
<dbReference type="Gene3D" id="3.30.420.40">
    <property type="match status" value="2"/>
</dbReference>
<evidence type="ECO:0000256" key="2">
    <source>
        <dbReference type="ARBA" id="ARBA00022679"/>
    </source>
</evidence>
<dbReference type="InterPro" id="IPR050406">
    <property type="entry name" value="FGGY_Carb_Kinase"/>
</dbReference>
<dbReference type="GO" id="GO:0016773">
    <property type="term" value="F:phosphotransferase activity, alcohol group as acceptor"/>
    <property type="evidence" value="ECO:0007669"/>
    <property type="project" value="InterPro"/>
</dbReference>
<dbReference type="OrthoDB" id="9805576at2"/>
<dbReference type="GO" id="GO:0005975">
    <property type="term" value="P:carbohydrate metabolic process"/>
    <property type="evidence" value="ECO:0007669"/>
    <property type="project" value="InterPro"/>
</dbReference>
<name>A0A1H3FSC7_9GAMM</name>
<dbReference type="Pfam" id="PF02782">
    <property type="entry name" value="FGGY_C"/>
    <property type="match status" value="1"/>
</dbReference>
<keyword evidence="2 4" id="KW-0808">Transferase</keyword>
<dbReference type="RefSeq" id="WP_092571506.1">
    <property type="nucleotide sequence ID" value="NZ_BMXH01000015.1"/>
</dbReference>
<evidence type="ECO:0000313" key="8">
    <source>
        <dbReference type="Proteomes" id="UP000198500"/>
    </source>
</evidence>
<dbReference type="GO" id="GO:0016301">
    <property type="term" value="F:kinase activity"/>
    <property type="evidence" value="ECO:0007669"/>
    <property type="project" value="UniProtKB-KW"/>
</dbReference>
<dbReference type="Pfam" id="PF00370">
    <property type="entry name" value="FGGY_N"/>
    <property type="match status" value="1"/>
</dbReference>